<dbReference type="Pfam" id="PF17657">
    <property type="entry name" value="DNA_pol3_finger"/>
    <property type="match status" value="1"/>
</dbReference>
<dbReference type="GO" id="GO:0008408">
    <property type="term" value="F:3'-5' exonuclease activity"/>
    <property type="evidence" value="ECO:0007669"/>
    <property type="project" value="InterPro"/>
</dbReference>
<gene>
    <name evidence="9" type="primary">dnaE2</name>
    <name evidence="13" type="ORF">KB893_001775</name>
    <name evidence="12" type="ORF">KB893_05600</name>
</gene>
<keyword evidence="4 9" id="KW-0235">DNA replication</keyword>
<dbReference type="InterPro" id="IPR004013">
    <property type="entry name" value="PHP_dom"/>
</dbReference>
<dbReference type="NCBIfam" id="TIGR00594">
    <property type="entry name" value="polc"/>
    <property type="match status" value="1"/>
</dbReference>
<comment type="function">
    <text evidence="9">DNA polymerase involved in damage-induced mutagenesis and translesion synthesis (TLS). It is not the major replicative DNA polymerase.</text>
</comment>
<keyword evidence="14" id="KW-1185">Reference proteome</keyword>
<evidence type="ECO:0000256" key="2">
    <source>
        <dbReference type="ARBA" id="ARBA00022679"/>
    </source>
</evidence>
<comment type="subcellular location">
    <subcellularLocation>
        <location evidence="9">Cytoplasm</location>
    </subcellularLocation>
</comment>
<comment type="similarity">
    <text evidence="9">Belongs to the DNA polymerase type-C family. DnaE2 subfamily.</text>
</comment>
<organism evidence="12">
    <name type="scientific">Coralloluteibacterium stylophorae</name>
    <dbReference type="NCBI Taxonomy" id="1776034"/>
    <lineage>
        <taxon>Bacteria</taxon>
        <taxon>Pseudomonadati</taxon>
        <taxon>Pseudomonadota</taxon>
        <taxon>Gammaproteobacteria</taxon>
        <taxon>Lysobacterales</taxon>
        <taxon>Lysobacteraceae</taxon>
        <taxon>Coralloluteibacterium</taxon>
    </lineage>
</organism>
<keyword evidence="6 9" id="KW-0239">DNA-directed DNA polymerase</keyword>
<evidence type="ECO:0000256" key="7">
    <source>
        <dbReference type="ARBA" id="ARBA00023204"/>
    </source>
</evidence>
<dbReference type="Gene3D" id="1.10.150.870">
    <property type="match status" value="1"/>
</dbReference>
<sequence length="1170" mass="127381">MPRRQDHVTRHPAALAAEAAPAGDDRAPAGAGSQGGGTVTPLRRVEAGRPGEPVGAAGEPPRVPRRAAAYAELHCLSNFSFQRGASTARELFHTAKAQGYAALAITDECSVAGMVRALEASEESGLKLIVGSEFALVDGPRLVLLCADRAGYANLCRLITTARRNAGKGDYRLTRADLDAQPLDGLLALWLPPRAADAPVGTASAATCATSGGDDPVAAASVPPEAHGRGAVRPPGPDSRSPSHRHRATVPIAAEAVPAEFAAQREELAWLAARFPGRAWIALELHRSAGDDAHLARLHDLAQVSGLPLVAAGDVHMHRRSRRRLQDVMTAIRLRRPVADCGHALFPNGERHLRRIAELAALYPDAALRETLAVAARCTFSPRQLTYDYPQELVPPGRTPTGHLRMLTEEGAVRRWPQGVPPAAREKIEKELALIAECGFEAFFLTVEDIVRWARGRGILCQGRGSAANSIVCYCLGVTSVGPDRIEMLFERFVSKARKEPPDIDVDFEHERREEVIQYVFAKYGRQRAALAATVISYRAKSAARDVARALGFGEDGIDRLAHAFSWAHGEVALHLRLREAGFDPDAREMRLLVALVAELMGQPRHLSQHVGGFVISGEPLWNLVPVENASMPDRTVIQWDKDDLEELGLLKVDCLALGMLTCLRKGFELIARHHGDTLTLAGIPEGDAPTYAMIQRAETLGTFQIESRAQMGMLPRLKPARYYDLVIQVAIVRPGPIQGDMVHPYLRRRSGEEAIVYPKPEIQAVLQKTLGVPLFQEQVMQLLIVAAKFDPGEADRLRRAMAAWKRRGGLDDWEPMVIERMTGNGYSLEYAQQVFQQIRGFGSYGFPEAHAASFALLAYVSCWLKCHAPAAYACGLLNAQPMGFYAPAQIVAELRGNGVQVRPPDVAASDWDSTLELLPQAQSGLGRDARRYHGAHALRLGLRLISGLDEASAARIVAARAERPFRDVSDLVARARLDAHARNRLADAGALRALAGHRHRAQWEIAGSASRRDLLLDVPTAEGALALRPPTVAEDTHADYATLGLTLGTHPLKLVRRPLAGRRVQRSDRLPRLRSGSRVRCAGLVILRQRPDTASGITFLTLEDEAGVVNVIVRRSVAERQRAELLGAVLLAVDGRVDHREGVSHLIAERLHDYGDLLPGIGPVSRDFH</sequence>
<accession>A0A8J7VRX3</accession>
<dbReference type="EMBL" id="JAGQFT010000030">
    <property type="protein sequence ID" value="MBR0561987.1"/>
    <property type="molecule type" value="Genomic_DNA"/>
</dbReference>
<dbReference type="NCBIfam" id="NF004225">
    <property type="entry name" value="PRK05672.1"/>
    <property type="match status" value="1"/>
</dbReference>
<evidence type="ECO:0000256" key="5">
    <source>
        <dbReference type="ARBA" id="ARBA00022763"/>
    </source>
</evidence>
<dbReference type="InterPro" id="IPR016195">
    <property type="entry name" value="Pol/histidinol_Pase-like"/>
</dbReference>
<keyword evidence="5 9" id="KW-0227">DNA damage</keyword>
<keyword evidence="7 9" id="KW-0234">DNA repair</keyword>
<comment type="caution">
    <text evidence="12">The sequence shown here is derived from an EMBL/GenBank/DDBJ whole genome shotgun (WGS) entry which is preliminary data.</text>
</comment>
<dbReference type="RefSeq" id="WP_211925953.1">
    <property type="nucleotide sequence ID" value="NZ_JAGQFT020000001.1"/>
</dbReference>
<dbReference type="SMART" id="SM00481">
    <property type="entry name" value="POLIIIAc"/>
    <property type="match status" value="1"/>
</dbReference>
<dbReference type="SUPFAM" id="SSF89550">
    <property type="entry name" value="PHP domain-like"/>
    <property type="match status" value="1"/>
</dbReference>
<dbReference type="Pfam" id="PF07733">
    <property type="entry name" value="DNA_pol3_alpha"/>
    <property type="match status" value="1"/>
</dbReference>
<dbReference type="CDD" id="cd07434">
    <property type="entry name" value="PHP_PolIIIA_DnaE2"/>
    <property type="match status" value="1"/>
</dbReference>
<dbReference type="PANTHER" id="PTHR32294:SF4">
    <property type="entry name" value="ERROR-PRONE DNA POLYMERASE"/>
    <property type="match status" value="1"/>
</dbReference>
<evidence type="ECO:0000256" key="6">
    <source>
        <dbReference type="ARBA" id="ARBA00022932"/>
    </source>
</evidence>
<evidence type="ECO:0000256" key="3">
    <source>
        <dbReference type="ARBA" id="ARBA00022695"/>
    </source>
</evidence>
<protein>
    <recommendedName>
        <fullName evidence="9">Error-prone DNA polymerase</fullName>
        <ecNumber evidence="9">2.7.7.7</ecNumber>
    </recommendedName>
</protein>
<evidence type="ECO:0000313" key="13">
    <source>
        <dbReference type="EMBL" id="MBS7455860.1"/>
    </source>
</evidence>
<dbReference type="InterPro" id="IPR029460">
    <property type="entry name" value="DNAPol_HHH"/>
</dbReference>
<keyword evidence="1 9" id="KW-0963">Cytoplasm</keyword>
<dbReference type="Proteomes" id="UP000675747">
    <property type="component" value="Unassembled WGS sequence"/>
</dbReference>
<dbReference type="EC" id="2.7.7.7" evidence="9"/>
<feature type="compositionally biased region" description="Low complexity" evidence="10">
    <location>
        <begin position="12"/>
        <end position="22"/>
    </location>
</feature>
<evidence type="ECO:0000256" key="4">
    <source>
        <dbReference type="ARBA" id="ARBA00022705"/>
    </source>
</evidence>
<feature type="region of interest" description="Disordered" evidence="10">
    <location>
        <begin position="1"/>
        <end position="62"/>
    </location>
</feature>
<dbReference type="InterPro" id="IPR003141">
    <property type="entry name" value="Pol/His_phosphatase_N"/>
</dbReference>
<dbReference type="HAMAP" id="MF_01902">
    <property type="entry name" value="DNApol_error_prone"/>
    <property type="match status" value="1"/>
</dbReference>
<dbReference type="CDD" id="cd04485">
    <property type="entry name" value="DnaE_OBF"/>
    <property type="match status" value="1"/>
</dbReference>
<dbReference type="Pfam" id="PF14579">
    <property type="entry name" value="HHH_6"/>
    <property type="match status" value="1"/>
</dbReference>
<evidence type="ECO:0000256" key="1">
    <source>
        <dbReference type="ARBA" id="ARBA00022490"/>
    </source>
</evidence>
<evidence type="ECO:0000313" key="14">
    <source>
        <dbReference type="Proteomes" id="UP000675747"/>
    </source>
</evidence>
<dbReference type="Pfam" id="PF02811">
    <property type="entry name" value="PHP"/>
    <property type="match status" value="1"/>
</dbReference>
<evidence type="ECO:0000256" key="10">
    <source>
        <dbReference type="SAM" id="MobiDB-lite"/>
    </source>
</evidence>
<dbReference type="EMBL" id="JAGQFT020000001">
    <property type="protein sequence ID" value="MBS7455860.1"/>
    <property type="molecule type" value="Genomic_DNA"/>
</dbReference>
<dbReference type="InterPro" id="IPR011708">
    <property type="entry name" value="DNA_pol3_alpha_NTPase_dom"/>
</dbReference>
<reference evidence="12" key="2">
    <citation type="submission" date="2021-04" db="EMBL/GenBank/DDBJ databases">
        <authorList>
            <person name="Karlyshev A.V."/>
        </authorList>
    </citation>
    <scope>NUCLEOTIDE SEQUENCE</scope>
    <source>
        <strain evidence="12">LMG 29479</strain>
    </source>
</reference>
<dbReference type="InterPro" id="IPR004805">
    <property type="entry name" value="DnaE2/DnaE/PolC"/>
</dbReference>
<name>A0A8J7VRX3_9GAMM</name>
<feature type="domain" description="Polymerase/histidinol phosphatase N-terminal" evidence="11">
    <location>
        <begin position="71"/>
        <end position="138"/>
    </location>
</feature>
<feature type="region of interest" description="Disordered" evidence="10">
    <location>
        <begin position="207"/>
        <end position="247"/>
    </location>
</feature>
<dbReference type="GO" id="GO:0003887">
    <property type="term" value="F:DNA-directed DNA polymerase activity"/>
    <property type="evidence" value="ECO:0007669"/>
    <property type="project" value="UniProtKB-UniRule"/>
</dbReference>
<dbReference type="PANTHER" id="PTHR32294">
    <property type="entry name" value="DNA POLYMERASE III SUBUNIT ALPHA"/>
    <property type="match status" value="1"/>
</dbReference>
<evidence type="ECO:0000313" key="12">
    <source>
        <dbReference type="EMBL" id="MBR0561987.1"/>
    </source>
</evidence>
<feature type="compositionally biased region" description="Low complexity" evidence="10">
    <location>
        <begin position="50"/>
        <end position="62"/>
    </location>
</feature>
<evidence type="ECO:0000256" key="8">
    <source>
        <dbReference type="ARBA" id="ARBA00049244"/>
    </source>
</evidence>
<dbReference type="InterPro" id="IPR023073">
    <property type="entry name" value="DnaE2"/>
</dbReference>
<keyword evidence="2 9" id="KW-0808">Transferase</keyword>
<keyword evidence="3 9" id="KW-0548">Nucleotidyltransferase</keyword>
<proteinExistence type="inferred from homology"/>
<evidence type="ECO:0000256" key="9">
    <source>
        <dbReference type="HAMAP-Rule" id="MF_01902"/>
    </source>
</evidence>
<reference evidence="13 14" key="1">
    <citation type="journal article" date="2021" name="Microbiol. Resour. Announc.">
        <title>Draft Genome Sequence of Coralloluteibacterium stylophorae LMG 29479T.</title>
        <authorList>
            <person name="Karlyshev A.V."/>
            <person name="Kudryashova E.B."/>
            <person name="Ariskina E.V."/>
            <person name="Conroy A.P."/>
            <person name="Abidueva E.Y."/>
        </authorList>
    </citation>
    <scope>NUCLEOTIDE SEQUENCE [LARGE SCALE GENOMIC DNA]</scope>
    <source>
        <strain evidence="13 14">LMG 29479</strain>
    </source>
</reference>
<dbReference type="GO" id="GO:0006281">
    <property type="term" value="P:DNA repair"/>
    <property type="evidence" value="ECO:0007669"/>
    <property type="project" value="UniProtKB-UniRule"/>
</dbReference>
<dbReference type="GO" id="GO:0006260">
    <property type="term" value="P:DNA replication"/>
    <property type="evidence" value="ECO:0007669"/>
    <property type="project" value="UniProtKB-KW"/>
</dbReference>
<evidence type="ECO:0000259" key="11">
    <source>
        <dbReference type="SMART" id="SM00481"/>
    </source>
</evidence>
<comment type="catalytic activity">
    <reaction evidence="8 9">
        <text>DNA(n) + a 2'-deoxyribonucleoside 5'-triphosphate = DNA(n+1) + diphosphate</text>
        <dbReference type="Rhea" id="RHEA:22508"/>
        <dbReference type="Rhea" id="RHEA-COMP:17339"/>
        <dbReference type="Rhea" id="RHEA-COMP:17340"/>
        <dbReference type="ChEBI" id="CHEBI:33019"/>
        <dbReference type="ChEBI" id="CHEBI:61560"/>
        <dbReference type="ChEBI" id="CHEBI:173112"/>
        <dbReference type="EC" id="2.7.7.7"/>
    </reaction>
</comment>
<dbReference type="GO" id="GO:0005737">
    <property type="term" value="C:cytoplasm"/>
    <property type="evidence" value="ECO:0007669"/>
    <property type="project" value="UniProtKB-SubCell"/>
</dbReference>
<dbReference type="AlphaFoldDB" id="A0A8J7VRX3"/>
<dbReference type="InterPro" id="IPR040982">
    <property type="entry name" value="DNA_pol3_finger"/>
</dbReference>
<dbReference type="Gene3D" id="3.20.20.140">
    <property type="entry name" value="Metal-dependent hydrolases"/>
    <property type="match status" value="1"/>
</dbReference>